<dbReference type="KEGG" id="hmn:HM131_16640"/>
<dbReference type="InterPro" id="IPR002509">
    <property type="entry name" value="NODB_dom"/>
</dbReference>
<dbReference type="NCBIfam" id="TIGR02884">
    <property type="entry name" value="spore_pdaA"/>
    <property type="match status" value="1"/>
</dbReference>
<feature type="domain" description="NodB homology" evidence="2">
    <location>
        <begin position="61"/>
        <end position="242"/>
    </location>
</feature>
<dbReference type="AlphaFoldDB" id="A0A1W5ZYP4"/>
<dbReference type="GO" id="GO:0005975">
    <property type="term" value="P:carbohydrate metabolic process"/>
    <property type="evidence" value="ECO:0007669"/>
    <property type="project" value="InterPro"/>
</dbReference>
<dbReference type="Gene3D" id="3.20.20.370">
    <property type="entry name" value="Glycoside hydrolase/deacetylase"/>
    <property type="match status" value="1"/>
</dbReference>
<dbReference type="SUPFAM" id="SSF88713">
    <property type="entry name" value="Glycoside hydrolase/deacetylase"/>
    <property type="match status" value="1"/>
</dbReference>
<evidence type="ECO:0000313" key="4">
    <source>
        <dbReference type="Proteomes" id="UP000192527"/>
    </source>
</evidence>
<dbReference type="Pfam" id="PF01522">
    <property type="entry name" value="Polysacc_deac_1"/>
    <property type="match status" value="1"/>
</dbReference>
<evidence type="ECO:0000256" key="1">
    <source>
        <dbReference type="SAM" id="SignalP"/>
    </source>
</evidence>
<dbReference type="InterPro" id="IPR014235">
    <property type="entry name" value="Spore_PdaA"/>
</dbReference>
<dbReference type="GO" id="GO:0016020">
    <property type="term" value="C:membrane"/>
    <property type="evidence" value="ECO:0007669"/>
    <property type="project" value="TreeGrafter"/>
</dbReference>
<organism evidence="3 4">
    <name type="scientific">Halobacillus mangrovi</name>
    <dbReference type="NCBI Taxonomy" id="402384"/>
    <lineage>
        <taxon>Bacteria</taxon>
        <taxon>Bacillati</taxon>
        <taxon>Bacillota</taxon>
        <taxon>Bacilli</taxon>
        <taxon>Bacillales</taxon>
        <taxon>Bacillaceae</taxon>
        <taxon>Halobacillus</taxon>
    </lineage>
</organism>
<accession>A0A1W5ZYP4</accession>
<proteinExistence type="predicted"/>
<protein>
    <submittedName>
        <fullName evidence="3">Delta-lactam-biosynthetic de-N-acetylase</fullName>
    </submittedName>
</protein>
<feature type="signal peptide" evidence="1">
    <location>
        <begin position="1"/>
        <end position="23"/>
    </location>
</feature>
<evidence type="ECO:0000313" key="3">
    <source>
        <dbReference type="EMBL" id="ARI78361.1"/>
    </source>
</evidence>
<dbReference type="PANTHER" id="PTHR10587">
    <property type="entry name" value="GLYCOSYL TRANSFERASE-RELATED"/>
    <property type="match status" value="1"/>
</dbReference>
<reference evidence="3 4" key="1">
    <citation type="submission" date="2017-04" db="EMBL/GenBank/DDBJ databases">
        <title>The whole genome sequencing and assembly of Halobacillus mangrovi strain.</title>
        <authorList>
            <person name="Lee S.-J."/>
            <person name="Park M.-K."/>
            <person name="Kim J.-Y."/>
            <person name="Lee Y.-J."/>
            <person name="Yi H."/>
            <person name="Bahn Y.-S."/>
            <person name="Kim J.F."/>
            <person name="Lee D.-W."/>
        </authorList>
    </citation>
    <scope>NUCLEOTIDE SEQUENCE [LARGE SCALE GENOMIC DNA]</scope>
    <source>
        <strain evidence="3 4">KTB 131</strain>
    </source>
</reference>
<keyword evidence="4" id="KW-1185">Reference proteome</keyword>
<dbReference type="InterPro" id="IPR011330">
    <property type="entry name" value="Glyco_hydro/deAcase_b/a-brl"/>
</dbReference>
<dbReference type="OrthoDB" id="9812065at2"/>
<dbReference type="PROSITE" id="PS51677">
    <property type="entry name" value="NODB"/>
    <property type="match status" value="1"/>
</dbReference>
<evidence type="ECO:0000259" key="2">
    <source>
        <dbReference type="PROSITE" id="PS51677"/>
    </source>
</evidence>
<feature type="chain" id="PRO_5038620673" evidence="1">
    <location>
        <begin position="24"/>
        <end position="260"/>
    </location>
</feature>
<name>A0A1W5ZYP4_9BACI</name>
<dbReference type="EMBL" id="CP020772">
    <property type="protein sequence ID" value="ARI78361.1"/>
    <property type="molecule type" value="Genomic_DNA"/>
</dbReference>
<dbReference type="RefSeq" id="WP_085030820.1">
    <property type="nucleotide sequence ID" value="NZ_CP020772.1"/>
</dbReference>
<dbReference type="GO" id="GO:0016810">
    <property type="term" value="F:hydrolase activity, acting on carbon-nitrogen (but not peptide) bonds"/>
    <property type="evidence" value="ECO:0007669"/>
    <property type="project" value="InterPro"/>
</dbReference>
<dbReference type="Proteomes" id="UP000192527">
    <property type="component" value="Chromosome"/>
</dbReference>
<dbReference type="InterPro" id="IPR050248">
    <property type="entry name" value="Polysacc_deacetylase_ArnD"/>
</dbReference>
<dbReference type="CDD" id="cd10948">
    <property type="entry name" value="CE4_BsPdaA_like"/>
    <property type="match status" value="1"/>
</dbReference>
<dbReference type="PANTHER" id="PTHR10587:SF78">
    <property type="entry name" value="PEPTIDOGLYCAN-N-ACETYLMURAMIC ACID DEACETYLASE PDAA"/>
    <property type="match status" value="1"/>
</dbReference>
<gene>
    <name evidence="3" type="ORF">HM131_16640</name>
</gene>
<sequence length="260" mass="29783">MKKAMIVFIIMALLSVISPTVMHAEGWGYKKSNNGDTPDVGRYGPMLEKQDGFYVDDSGDKVVYLTFDNGYEQGYTGQVLDVLKEKNVPATFFVTGHYIESAPDLLKRMVDEGHVIGNHSWSHPDFTQVSKQKMKKELDRVHNSVKKITGQETMTFVRPPRGTFNEQTLKWAKEFGYTHAFWSVAFKDWETNNQKGWEYAYRSVIDQVHPGAVILLHSVSQDNAEALDQLIDELRKRGYHFGSLNDLMVKKLLPYPIWSL</sequence>
<dbReference type="STRING" id="402384.HM131_16640"/>
<keyword evidence="1" id="KW-0732">Signal</keyword>